<dbReference type="HOGENOM" id="CLU_1198717_0_0_14"/>
<dbReference type="RefSeq" id="WP_014574972.1">
    <property type="nucleotide sequence ID" value="NZ_CP010546.1"/>
</dbReference>
<dbReference type="KEGG" id="mpj:MPNE_0484"/>
<comment type="similarity">
    <text evidence="1">Belongs to the MG439/MG440 family.</text>
</comment>
<proteinExistence type="inferred from homology"/>
<reference evidence="3 4" key="1">
    <citation type="journal article" date="2010" name="Appl. Environ. Microbiol.">
        <title>Targeted chromosomal knockouts in Mycoplasma pneumoniae.</title>
        <authorList>
            <person name="Krishnakumar R."/>
            <person name="Assad-Garcia N."/>
            <person name="Benders G.A."/>
            <person name="Phan Q."/>
            <person name="Montague M.G."/>
            <person name="Glass J.I."/>
        </authorList>
    </citation>
    <scope>NUCLEOTIDE SEQUENCE [LARGE SCALE GENOMIC DNA]</scope>
    <source>
        <strain evidence="4">ATCC 15531 / DSM 22911 / NBRC 14401 / NCTC 10119 / FH</strain>
    </source>
</reference>
<feature type="signal peptide" evidence="2">
    <location>
        <begin position="1"/>
        <end position="25"/>
    </location>
</feature>
<evidence type="ECO:0000313" key="3">
    <source>
        <dbReference type="EMBL" id="ADK86975.1"/>
    </source>
</evidence>
<accession>A0A0H3DMI9</accession>
<dbReference type="GeneID" id="66608922"/>
<gene>
    <name evidence="3" type="ordered locus">MPNE_0484</name>
</gene>
<feature type="chain" id="PRO_5009772795" description="Lipoprotein" evidence="2">
    <location>
        <begin position="26"/>
        <end position="252"/>
    </location>
</feature>
<evidence type="ECO:0000313" key="4">
    <source>
        <dbReference type="Proteomes" id="UP000007756"/>
    </source>
</evidence>
<organism evidence="3 4">
    <name type="scientific">Mycoplasmoides pneumoniae (strain ATCC 15531 / DSM 23978 / CIP 103766 / NBRC 14401 / NCTC 10119 / FH)</name>
    <name type="common">Mycoplasma pneumoniae</name>
    <dbReference type="NCBI Taxonomy" id="722438"/>
    <lineage>
        <taxon>Bacteria</taxon>
        <taxon>Bacillati</taxon>
        <taxon>Mycoplasmatota</taxon>
        <taxon>Mycoplasmoidales</taxon>
        <taxon>Mycoplasmoidaceae</taxon>
        <taxon>Mycoplasmoides</taxon>
    </lineage>
</organism>
<protein>
    <recommendedName>
        <fullName evidence="5">Lipoprotein</fullName>
    </recommendedName>
</protein>
<evidence type="ECO:0008006" key="5">
    <source>
        <dbReference type="Google" id="ProtNLM"/>
    </source>
</evidence>
<sequence>MRKKKFLSRFAFGSLFLLCGTILSACTGIQADLRNLIKEATGKDIDLSKSIKTTDGKKNIITSSKKSYEVNPKDTTKLLLDAWKQSFEEGKLGIAELAFDQATNPTKNSDFKMERKVEYFNMEYKSFSDFSVNARLSYIFNWYGSYFGEKSFTANNGGKHNFDLFLSIKSHSKKQFTEKSFIVKDENFQDQDKSQQIITEWIQLDLSLIWSLKGQDELSRKSLDKIFLKDYITYSANEKQINLFTYLQHLIK</sequence>
<evidence type="ECO:0000256" key="1">
    <source>
        <dbReference type="ARBA" id="ARBA00010160"/>
    </source>
</evidence>
<evidence type="ECO:0000256" key="2">
    <source>
        <dbReference type="SAM" id="SignalP"/>
    </source>
</evidence>
<dbReference type="PROSITE" id="PS51257">
    <property type="entry name" value="PROKAR_LIPOPROTEIN"/>
    <property type="match status" value="1"/>
</dbReference>
<dbReference type="EMBL" id="CP002077">
    <property type="protein sequence ID" value="ADK86975.1"/>
    <property type="molecule type" value="Genomic_DNA"/>
</dbReference>
<dbReference type="InterPro" id="IPR001595">
    <property type="entry name" value="Lipoprotein_3"/>
</dbReference>
<dbReference type="Proteomes" id="UP000007756">
    <property type="component" value="Chromosome"/>
</dbReference>
<dbReference type="AlphaFoldDB" id="A0A0H3DMI9"/>
<dbReference type="PATRIC" id="fig|722438.3.peg.465"/>
<dbReference type="Pfam" id="PF00938">
    <property type="entry name" value="Lipoprotein_3"/>
    <property type="match status" value="1"/>
</dbReference>
<dbReference type="PaxDb" id="722438-MPNE_0484"/>
<keyword evidence="2" id="KW-0732">Signal</keyword>
<name>A0A0H3DMI9_MYCPB</name>